<dbReference type="PANTHER" id="PTHR19321">
    <property type="entry name" value="PROTEIN REGULATOR OF CYTOKINESIS 1 PRC1-RELATED"/>
    <property type="match status" value="1"/>
</dbReference>
<dbReference type="PANTHER" id="PTHR19321:SF1">
    <property type="entry name" value="PROTEIN REGULATOR OF CYTOKINESIS 1"/>
    <property type="match status" value="1"/>
</dbReference>
<dbReference type="GeneID" id="117348665"/>
<dbReference type="RefSeq" id="XP_033776917.1">
    <property type="nucleotide sequence ID" value="XM_033921026.1"/>
</dbReference>
<dbReference type="AlphaFoldDB" id="A0A6P8NLF1"/>
<dbReference type="CTD" id="9055"/>
<reference evidence="4" key="1">
    <citation type="submission" date="2025-08" db="UniProtKB">
        <authorList>
            <consortium name="RefSeq"/>
        </authorList>
    </citation>
    <scope>IDENTIFICATION</scope>
</reference>
<evidence type="ECO:0000256" key="1">
    <source>
        <dbReference type="SAM" id="Coils"/>
    </source>
</evidence>
<dbReference type="Pfam" id="PF03999">
    <property type="entry name" value="MAP65_ASE1"/>
    <property type="match status" value="1"/>
</dbReference>
<dbReference type="InterPro" id="IPR007145">
    <property type="entry name" value="MAP65_Ase1_PRC1"/>
</dbReference>
<dbReference type="GO" id="GO:0051256">
    <property type="term" value="P:mitotic spindle midzone assembly"/>
    <property type="evidence" value="ECO:0007669"/>
    <property type="project" value="TreeGrafter"/>
</dbReference>
<dbReference type="Gene3D" id="1.20.58.1520">
    <property type="match status" value="1"/>
</dbReference>
<dbReference type="InParanoid" id="A0A6P8NLF1"/>
<evidence type="ECO:0000256" key="2">
    <source>
        <dbReference type="SAM" id="MobiDB-lite"/>
    </source>
</evidence>
<evidence type="ECO:0000313" key="4">
    <source>
        <dbReference type="RefSeq" id="XP_033776917.1"/>
    </source>
</evidence>
<dbReference type="Proteomes" id="UP000515159">
    <property type="component" value="Chromosome 14"/>
</dbReference>
<feature type="region of interest" description="Disordered" evidence="2">
    <location>
        <begin position="519"/>
        <end position="547"/>
    </location>
</feature>
<dbReference type="FunCoup" id="A0A6P8NLF1">
    <property type="interactions" value="1605"/>
</dbReference>
<name>A0A6P8NLF1_GEOSA</name>
<dbReference type="KEGG" id="gsh:117348665"/>
<dbReference type="GO" id="GO:0008017">
    <property type="term" value="F:microtubule binding"/>
    <property type="evidence" value="ECO:0007669"/>
    <property type="project" value="InterPro"/>
</dbReference>
<organism evidence="3 4">
    <name type="scientific">Geotrypetes seraphini</name>
    <name type="common">Gaboon caecilian</name>
    <name type="synonym">Caecilia seraphini</name>
    <dbReference type="NCBI Taxonomy" id="260995"/>
    <lineage>
        <taxon>Eukaryota</taxon>
        <taxon>Metazoa</taxon>
        <taxon>Chordata</taxon>
        <taxon>Craniata</taxon>
        <taxon>Vertebrata</taxon>
        <taxon>Euteleostomi</taxon>
        <taxon>Amphibia</taxon>
        <taxon>Gymnophiona</taxon>
        <taxon>Geotrypetes</taxon>
    </lineage>
</organism>
<keyword evidence="1" id="KW-0175">Coiled coil</keyword>
<proteinExistence type="predicted"/>
<gene>
    <name evidence="4" type="primary">PRC1</name>
</gene>
<dbReference type="GO" id="GO:1990023">
    <property type="term" value="C:mitotic spindle midzone"/>
    <property type="evidence" value="ECO:0007669"/>
    <property type="project" value="TreeGrafter"/>
</dbReference>
<accession>A0A6P8NLF1</accession>
<keyword evidence="3" id="KW-1185">Reference proteome</keyword>
<evidence type="ECO:0000313" key="3">
    <source>
        <dbReference type="Proteomes" id="UP000515159"/>
    </source>
</evidence>
<dbReference type="GO" id="GO:0005737">
    <property type="term" value="C:cytoplasm"/>
    <property type="evidence" value="ECO:0007669"/>
    <property type="project" value="TreeGrafter"/>
</dbReference>
<dbReference type="OrthoDB" id="642895at2759"/>
<sequence length="612" mass="70536">MRKSEVLAAESVACLNKALSRLRDIWEEIGILEHQRMERTEVVKKHIKSLLDMMIAEEESLKERLLNNIALCRKELKTVCQELNVSSFEEKENSTILELESALRTRLKVLSKQKDDRLQELKTLKKQEQDLCDILCKKPCYIDNEAVPSLEELDQFRQHLAALTAEKDCRKAEFVSTKRQIILCMEELDHLPDNSFERDVVCEDEEAICLSTENIAALKQLLHQLEEQKSKNEAISTELRSKITALWGRLQTPDEDRDALAVHMTGSKPTTIKALQAELERLDELKLQNIKEVVKKVRTELTAYWDKCFYNDEQRKNFAPFYDEEYSENLLYQHDAELMRLKQYYEVYKEMFESVQKWEESWKLYLDLERKATDPNRFTNRGGNLLKEEKQRAKLQKTLPKLEEELKAHIEAWEQEHEKEFFVNGQKLMAYVAEQWELHHQEKEKEKQERQLKKTRQTEEEMLYGSVPKTPGKRRILVPTTPSKIRKLNTTSISSGSGSSNSTIRSAISGTLCRSPISHPPPLGGKPGQIVRTPHVIKTPKKGPLERNKENMSQLNGTALSGGFLQATPAQCNLAINSVASTYSEFARELSKASKSNTNSKILNSTTTNIPS</sequence>
<feature type="coiled-coil region" evidence="1">
    <location>
        <begin position="385"/>
        <end position="412"/>
    </location>
</feature>
<protein>
    <submittedName>
        <fullName evidence="4">Protein regulator of cytokinesis 1 isoform X1</fullName>
    </submittedName>
</protein>